<proteinExistence type="predicted"/>
<gene>
    <name evidence="1" type="ORF">AVE30378_03090</name>
</gene>
<evidence type="ECO:0000313" key="2">
    <source>
        <dbReference type="Proteomes" id="UP000289465"/>
    </source>
</evidence>
<sequence>MSILKSVKIVSADRKAVPSPTFSKRHRLLVRIDELLALAEASRDGKNFRPEHTRTYVDPATGNKEQRLVEKRLQKWWWVASNAKVYVELRYGSRPIELTPGKTAIELDSESQVIDTLALLKQAVLAGELDKQLAAAGMTWRAALRPKT</sequence>
<protein>
    <submittedName>
        <fullName evidence="1">Uncharacterized protein</fullName>
    </submittedName>
</protein>
<name>A0A446CLG3_9BURK</name>
<dbReference type="AlphaFoldDB" id="A0A446CLG3"/>
<dbReference type="EMBL" id="UFQC01000015">
    <property type="protein sequence ID" value="SSW68631.1"/>
    <property type="molecule type" value="Genomic_DNA"/>
</dbReference>
<accession>A0A446CLG3</accession>
<dbReference type="OrthoDB" id="8896471at2"/>
<organism evidence="1 2">
    <name type="scientific">Achromobacter veterisilvae</name>
    <dbReference type="NCBI Taxonomy" id="2069367"/>
    <lineage>
        <taxon>Bacteria</taxon>
        <taxon>Pseudomonadati</taxon>
        <taxon>Pseudomonadota</taxon>
        <taxon>Betaproteobacteria</taxon>
        <taxon>Burkholderiales</taxon>
        <taxon>Alcaligenaceae</taxon>
        <taxon>Achromobacter</taxon>
    </lineage>
</organism>
<dbReference type="Proteomes" id="UP000289465">
    <property type="component" value="Unassembled WGS sequence"/>
</dbReference>
<evidence type="ECO:0000313" key="1">
    <source>
        <dbReference type="EMBL" id="SSW68631.1"/>
    </source>
</evidence>
<dbReference type="RefSeq" id="WP_129241785.1">
    <property type="nucleotide sequence ID" value="NZ_UFQC01000015.1"/>
</dbReference>
<reference evidence="1 2" key="1">
    <citation type="submission" date="2018-07" db="EMBL/GenBank/DDBJ databases">
        <authorList>
            <person name="Peeters C."/>
        </authorList>
    </citation>
    <scope>NUCLEOTIDE SEQUENCE [LARGE SCALE GENOMIC DNA]</scope>
    <source>
        <strain evidence="1 2">LMG 30378</strain>
    </source>
</reference>